<dbReference type="GO" id="GO:0006826">
    <property type="term" value="P:iron ion transport"/>
    <property type="evidence" value="ECO:0007669"/>
    <property type="project" value="UniProtKB-KW"/>
</dbReference>
<dbReference type="PANTHER" id="PTHR32552">
    <property type="entry name" value="FERRICHROME IRON RECEPTOR-RELATED"/>
    <property type="match status" value="1"/>
</dbReference>
<keyword evidence="6" id="KW-0408">Iron</keyword>
<evidence type="ECO:0000259" key="14">
    <source>
        <dbReference type="Pfam" id="PF07715"/>
    </source>
</evidence>
<keyword evidence="8 12" id="KW-0798">TonB box</keyword>
<keyword evidence="7" id="KW-0406">Ion transport</keyword>
<dbReference type="EMBL" id="LR778301">
    <property type="protein sequence ID" value="CAB1368458.1"/>
    <property type="molecule type" value="Genomic_DNA"/>
</dbReference>
<comment type="similarity">
    <text evidence="11 12">Belongs to the TonB-dependent receptor family.</text>
</comment>
<dbReference type="InterPro" id="IPR000531">
    <property type="entry name" value="Beta-barrel_TonB"/>
</dbReference>
<sequence length="820" mass="88200">MRYQKNRTYVIRALPLLLAAVYAGTASADGAKLEEVIITAQKRAERLQDVPIAVSAISGAQLETRGIEGSKDLSSLAPTLMVTYGNSGNSTMSIISIRGSASGAPSIFLDTAVGTYVDGVYAGKNQGGLFDIVDLERVEVLRGPQGTLFGRNTLAGAINFVTRKPSGVFGGTVGIDVGNYGQSIQRIAVDLPKMGALRLNLAARNETRDGYVGNQNGPDAGKVDKQTYRLAANLDVTPKLQAYYVFDHTNVDNVPLPVSSYSTFGWRGPVATNSSSNITYGGRAAIIAGASDEFPSSRNTTPGFAEWEKMKTHNHAMTLSYRVNDNNTFKYIFADRKMHWGDQLDMDGLPANIYSYKRDTHLETQSHELQWVGSVDRLSYVLGYYDYKEDSHTYNPMMINVASGTIFQAPDFYGSVDAKALFAQLDYAFNDKWSGSVGIRRSIDEKGVDSSVYGTGTSFSGSMTAAGLPAFIFAPGPIPVTTNAGDILQVLSPTMALDLSKQPTGATTVASPAVFHAAAKHSFAATTPALSLSYKVDEGLNVYGRIAKGFRSGGFPAEAGGSSVAQVTSARTTAFLPEKSTTMELGFKANFWDGKAQVNGAIYQNKVDNMQTNRLVPGTTSSIVVNAGKGTYQGLELEGQLVVVDGWRVGASWGYVDAKYDKYLDDQVCFTAAGGYGPCNPAVQVDRASNTKVAYAPKHTLNFNVDGRLAKTAWGILRGTMDINYVAQMYNVPSNINLDAPNAGGSYWVGTTTIPSRTLINGRLILAGVPVGGPGRADVSLWVRNLADVRKVVNNIDLGYYRVATWTEPRTYGLSFGYKW</sequence>
<evidence type="ECO:0000259" key="13">
    <source>
        <dbReference type="Pfam" id="PF00593"/>
    </source>
</evidence>
<dbReference type="KEGG" id="doe:DENOEST_1293"/>
<organism evidence="15 16">
    <name type="scientific">Denitratisoma oestradiolicum</name>
    <dbReference type="NCBI Taxonomy" id="311182"/>
    <lineage>
        <taxon>Bacteria</taxon>
        <taxon>Pseudomonadati</taxon>
        <taxon>Pseudomonadota</taxon>
        <taxon>Betaproteobacteria</taxon>
        <taxon>Nitrosomonadales</taxon>
        <taxon>Sterolibacteriaceae</taxon>
        <taxon>Denitratisoma</taxon>
    </lineage>
</organism>
<evidence type="ECO:0000256" key="12">
    <source>
        <dbReference type="RuleBase" id="RU003357"/>
    </source>
</evidence>
<keyword evidence="15" id="KW-0675">Receptor</keyword>
<evidence type="ECO:0000256" key="11">
    <source>
        <dbReference type="PROSITE-ProRule" id="PRU01360"/>
    </source>
</evidence>
<dbReference type="InterPro" id="IPR036942">
    <property type="entry name" value="Beta-barrel_TonB_sf"/>
</dbReference>
<accession>A0A6S6Y7N6</accession>
<dbReference type="AlphaFoldDB" id="A0A6S6Y7N6"/>
<dbReference type="GO" id="GO:0009279">
    <property type="term" value="C:cell outer membrane"/>
    <property type="evidence" value="ECO:0007669"/>
    <property type="project" value="UniProtKB-SubCell"/>
</dbReference>
<keyword evidence="4" id="KW-0410">Iron transport</keyword>
<dbReference type="SUPFAM" id="SSF56935">
    <property type="entry name" value="Porins"/>
    <property type="match status" value="1"/>
</dbReference>
<dbReference type="InterPro" id="IPR039426">
    <property type="entry name" value="TonB-dep_rcpt-like"/>
</dbReference>
<evidence type="ECO:0000256" key="10">
    <source>
        <dbReference type="ARBA" id="ARBA00023237"/>
    </source>
</evidence>
<evidence type="ECO:0000256" key="6">
    <source>
        <dbReference type="ARBA" id="ARBA00023004"/>
    </source>
</evidence>
<dbReference type="Pfam" id="PF07715">
    <property type="entry name" value="Plug"/>
    <property type="match status" value="1"/>
</dbReference>
<keyword evidence="2 11" id="KW-0813">Transport</keyword>
<dbReference type="InterPro" id="IPR012910">
    <property type="entry name" value="Plug_dom"/>
</dbReference>
<dbReference type="Pfam" id="PF00593">
    <property type="entry name" value="TonB_dep_Rec_b-barrel"/>
    <property type="match status" value="1"/>
</dbReference>
<feature type="domain" description="TonB-dependent receptor plug" evidence="14">
    <location>
        <begin position="47"/>
        <end position="157"/>
    </location>
</feature>
<dbReference type="Proteomes" id="UP000515733">
    <property type="component" value="Chromosome"/>
</dbReference>
<name>A0A6S6Y7N6_9PROT</name>
<keyword evidence="9 11" id="KW-0472">Membrane</keyword>
<dbReference type="OrthoDB" id="127311at2"/>
<dbReference type="PANTHER" id="PTHR32552:SF81">
    <property type="entry name" value="TONB-DEPENDENT OUTER MEMBRANE RECEPTOR"/>
    <property type="match status" value="1"/>
</dbReference>
<evidence type="ECO:0000313" key="16">
    <source>
        <dbReference type="Proteomes" id="UP000515733"/>
    </source>
</evidence>
<feature type="domain" description="TonB-dependent receptor-like beta-barrel" evidence="13">
    <location>
        <begin position="283"/>
        <end position="786"/>
    </location>
</feature>
<reference evidence="15 16" key="1">
    <citation type="submission" date="2020-03" db="EMBL/GenBank/DDBJ databases">
        <authorList>
            <consortium name="Genoscope - CEA"/>
            <person name="William W."/>
        </authorList>
    </citation>
    <scope>NUCLEOTIDE SEQUENCE [LARGE SCALE GENOMIC DNA]</scope>
    <source>
        <strain evidence="16">DSM 16959</strain>
    </source>
</reference>
<dbReference type="RefSeq" id="WP_145769576.1">
    <property type="nucleotide sequence ID" value="NZ_LR778301.1"/>
</dbReference>
<gene>
    <name evidence="15" type="ORF">DENOEST_1293</name>
</gene>
<evidence type="ECO:0000313" key="15">
    <source>
        <dbReference type="EMBL" id="CAB1368458.1"/>
    </source>
</evidence>
<evidence type="ECO:0000256" key="3">
    <source>
        <dbReference type="ARBA" id="ARBA00022452"/>
    </source>
</evidence>
<evidence type="ECO:0000256" key="7">
    <source>
        <dbReference type="ARBA" id="ARBA00023065"/>
    </source>
</evidence>
<keyword evidence="5 11" id="KW-0812">Transmembrane</keyword>
<evidence type="ECO:0000256" key="9">
    <source>
        <dbReference type="ARBA" id="ARBA00023136"/>
    </source>
</evidence>
<proteinExistence type="inferred from homology"/>
<dbReference type="Gene3D" id="2.40.170.20">
    <property type="entry name" value="TonB-dependent receptor, beta-barrel domain"/>
    <property type="match status" value="2"/>
</dbReference>
<evidence type="ECO:0000256" key="4">
    <source>
        <dbReference type="ARBA" id="ARBA00022496"/>
    </source>
</evidence>
<keyword evidence="10 11" id="KW-0998">Cell outer membrane</keyword>
<evidence type="ECO:0000256" key="5">
    <source>
        <dbReference type="ARBA" id="ARBA00022692"/>
    </source>
</evidence>
<keyword evidence="16" id="KW-1185">Reference proteome</keyword>
<keyword evidence="3 11" id="KW-1134">Transmembrane beta strand</keyword>
<comment type="subcellular location">
    <subcellularLocation>
        <location evidence="1 11">Cell outer membrane</location>
        <topology evidence="1 11">Multi-pass membrane protein</topology>
    </subcellularLocation>
</comment>
<protein>
    <submittedName>
        <fullName evidence="15">Putative TonB-dependent receptor</fullName>
    </submittedName>
</protein>
<evidence type="ECO:0000256" key="1">
    <source>
        <dbReference type="ARBA" id="ARBA00004571"/>
    </source>
</evidence>
<dbReference type="PROSITE" id="PS52016">
    <property type="entry name" value="TONB_DEPENDENT_REC_3"/>
    <property type="match status" value="1"/>
</dbReference>
<evidence type="ECO:0000256" key="2">
    <source>
        <dbReference type="ARBA" id="ARBA00022448"/>
    </source>
</evidence>
<evidence type="ECO:0000256" key="8">
    <source>
        <dbReference type="ARBA" id="ARBA00023077"/>
    </source>
</evidence>